<evidence type="ECO:0000256" key="1">
    <source>
        <dbReference type="SAM" id="MobiDB-lite"/>
    </source>
</evidence>
<feature type="region of interest" description="Disordered" evidence="1">
    <location>
        <begin position="1"/>
        <end position="30"/>
    </location>
</feature>
<keyword evidence="3" id="KW-1185">Reference proteome</keyword>
<gene>
    <name evidence="2" type="ORF">BPSY_1246</name>
</gene>
<dbReference type="STRING" id="218140.BPSY_1246"/>
<dbReference type="EMBL" id="JGZI01000009">
    <property type="protein sequence ID" value="KFI82395.1"/>
    <property type="molecule type" value="Genomic_DNA"/>
</dbReference>
<feature type="compositionally biased region" description="Polar residues" evidence="1">
    <location>
        <begin position="1"/>
        <end position="19"/>
    </location>
</feature>
<evidence type="ECO:0000313" key="3">
    <source>
        <dbReference type="Proteomes" id="UP000029050"/>
    </source>
</evidence>
<reference evidence="2 3" key="1">
    <citation type="submission" date="2014-03" db="EMBL/GenBank/DDBJ databases">
        <title>Genomics of Bifidobacteria.</title>
        <authorList>
            <person name="Ventura M."/>
            <person name="Milani C."/>
            <person name="Lugli G.A."/>
        </authorList>
    </citation>
    <scope>NUCLEOTIDE SEQUENCE [LARGE SCALE GENOMIC DNA]</scope>
    <source>
        <strain evidence="2 3">LMG 21775</strain>
    </source>
</reference>
<sequence length="484" mass="51398">MEYSRSQAAAETGSAQQQGLPHPGARKSPRAGRTQCSVLLLTGATGADLDAAVLHLASGKHGVMALRYWVEADPAEYGSLRVTRSLCAEREIPVQDARGRVPVVMDGCCLTCTVKHDVGLLLGECAQQCEHLLVVLPPGMEAAPVASYLEDSCALDRAFLTIADDFSEGDECGEVACPQGESLEYVSVGGIVTVVRHGGLQDRLFDDAPFMIAEATSAQDAHGGSRDAVYESAVEDPMDDRSLGGVTANLLHEADHVLLCDWTPGADRAVEDVGQRASAHAPGPEGAAQEGAMDAEDAADPIIDLLRALMPGGAVIHDDIGRVDIAELAQAVAAVGNPDELDGEVLQFKAFGRDVVALGLRTRRLLHPGRLSEFLAGDHQAMHIQAHFRVPTKPFSTFVWECEPNGSQIEQIPDGQLDGDIAATELFMLASCEDARSDGAELTRMVEGLLLTAEEMGRGTVEWMGQDDVFTRWAEGGPADVDGE</sequence>
<dbReference type="Proteomes" id="UP000029050">
    <property type="component" value="Unassembled WGS sequence"/>
</dbReference>
<name>A0A087CGJ5_9BIFI</name>
<organism evidence="2 3">
    <name type="scientific">Bifidobacterium psychraerophilum</name>
    <dbReference type="NCBI Taxonomy" id="218140"/>
    <lineage>
        <taxon>Bacteria</taxon>
        <taxon>Bacillati</taxon>
        <taxon>Actinomycetota</taxon>
        <taxon>Actinomycetes</taxon>
        <taxon>Bifidobacteriales</taxon>
        <taxon>Bifidobacteriaceae</taxon>
        <taxon>Bifidobacterium</taxon>
    </lineage>
</organism>
<dbReference type="AlphaFoldDB" id="A0A087CGJ5"/>
<dbReference type="GeneID" id="98300452"/>
<protein>
    <submittedName>
        <fullName evidence="2">Putative citrate/malate transporter</fullName>
    </submittedName>
</protein>
<comment type="caution">
    <text evidence="2">The sequence shown here is derived from an EMBL/GenBank/DDBJ whole genome shotgun (WGS) entry which is preliminary data.</text>
</comment>
<feature type="compositionally biased region" description="Low complexity" evidence="1">
    <location>
        <begin position="279"/>
        <end position="292"/>
    </location>
</feature>
<dbReference type="RefSeq" id="WP_033496706.1">
    <property type="nucleotide sequence ID" value="NZ_JGZI01000009.1"/>
</dbReference>
<feature type="region of interest" description="Disordered" evidence="1">
    <location>
        <begin position="272"/>
        <end position="292"/>
    </location>
</feature>
<evidence type="ECO:0000313" key="2">
    <source>
        <dbReference type="EMBL" id="KFI82395.1"/>
    </source>
</evidence>
<proteinExistence type="predicted"/>
<dbReference type="eggNOG" id="COG0523">
    <property type="taxonomic scope" value="Bacteria"/>
</dbReference>
<accession>A0A087CGJ5</accession>
<dbReference type="OrthoDB" id="3232157at2"/>